<accession>A0AAE0ZCC2</accession>
<organism evidence="1 2">
    <name type="scientific">Elysia crispata</name>
    <name type="common">lettuce slug</name>
    <dbReference type="NCBI Taxonomy" id="231223"/>
    <lineage>
        <taxon>Eukaryota</taxon>
        <taxon>Metazoa</taxon>
        <taxon>Spiralia</taxon>
        <taxon>Lophotrochozoa</taxon>
        <taxon>Mollusca</taxon>
        <taxon>Gastropoda</taxon>
        <taxon>Heterobranchia</taxon>
        <taxon>Euthyneura</taxon>
        <taxon>Panpulmonata</taxon>
        <taxon>Sacoglossa</taxon>
        <taxon>Placobranchoidea</taxon>
        <taxon>Plakobranchidae</taxon>
        <taxon>Elysia</taxon>
    </lineage>
</organism>
<reference evidence="1" key="1">
    <citation type="journal article" date="2023" name="G3 (Bethesda)">
        <title>A reference genome for the long-term kleptoplast-retaining sea slug Elysia crispata morphotype clarki.</title>
        <authorList>
            <person name="Eastman K.E."/>
            <person name="Pendleton A.L."/>
            <person name="Shaikh M.A."/>
            <person name="Suttiyut T."/>
            <person name="Ogas R."/>
            <person name="Tomko P."/>
            <person name="Gavelis G."/>
            <person name="Widhalm J.R."/>
            <person name="Wisecaver J.H."/>
        </authorList>
    </citation>
    <scope>NUCLEOTIDE SEQUENCE</scope>
    <source>
        <strain evidence="1">ECLA1</strain>
    </source>
</reference>
<proteinExistence type="predicted"/>
<sequence length="115" mass="12546">MGVNLKGQYPYSVIELETVGFGSKTRQTLAPSESAMTTSAKIYSVRHELKRSIARKRVNDGSQVEKQNSRQSTLSTVTWLADQATMGNELTVLPFVPWLGTRFSIAGGLGKSKPA</sequence>
<dbReference type="Proteomes" id="UP001283361">
    <property type="component" value="Unassembled WGS sequence"/>
</dbReference>
<protein>
    <submittedName>
        <fullName evidence="1">Uncharacterized protein</fullName>
    </submittedName>
</protein>
<keyword evidence="2" id="KW-1185">Reference proteome</keyword>
<name>A0AAE0ZCC2_9GAST</name>
<comment type="caution">
    <text evidence="1">The sequence shown here is derived from an EMBL/GenBank/DDBJ whole genome shotgun (WGS) entry which is preliminary data.</text>
</comment>
<evidence type="ECO:0000313" key="2">
    <source>
        <dbReference type="Proteomes" id="UP001283361"/>
    </source>
</evidence>
<gene>
    <name evidence="1" type="ORF">RRG08_051968</name>
</gene>
<dbReference type="AlphaFoldDB" id="A0AAE0ZCC2"/>
<dbReference type="EMBL" id="JAWDGP010004193">
    <property type="protein sequence ID" value="KAK3766823.1"/>
    <property type="molecule type" value="Genomic_DNA"/>
</dbReference>
<evidence type="ECO:0000313" key="1">
    <source>
        <dbReference type="EMBL" id="KAK3766823.1"/>
    </source>
</evidence>